<dbReference type="SMART" id="SM00028">
    <property type="entry name" value="TPR"/>
    <property type="match status" value="3"/>
</dbReference>
<dbReference type="GO" id="GO:0101031">
    <property type="term" value="C:protein folding chaperone complex"/>
    <property type="evidence" value="ECO:0007669"/>
    <property type="project" value="TreeGrafter"/>
</dbReference>
<keyword evidence="2 3" id="KW-0802">TPR repeat</keyword>
<organism evidence="6 7">
    <name type="scientific">[Candida] subhashii</name>
    <dbReference type="NCBI Taxonomy" id="561895"/>
    <lineage>
        <taxon>Eukaryota</taxon>
        <taxon>Fungi</taxon>
        <taxon>Dikarya</taxon>
        <taxon>Ascomycota</taxon>
        <taxon>Saccharomycotina</taxon>
        <taxon>Pichiomycetes</taxon>
        <taxon>Debaryomycetaceae</taxon>
        <taxon>Spathaspora</taxon>
    </lineage>
</organism>
<feature type="region of interest" description="Disordered" evidence="4">
    <location>
        <begin position="189"/>
        <end position="210"/>
    </location>
</feature>
<dbReference type="RefSeq" id="XP_049263415.1">
    <property type="nucleotide sequence ID" value="XM_049407103.1"/>
</dbReference>
<evidence type="ECO:0000313" key="6">
    <source>
        <dbReference type="EMBL" id="KAG7663183.1"/>
    </source>
</evidence>
<reference evidence="6 7" key="1">
    <citation type="journal article" date="2021" name="DNA Res.">
        <title>Genome analysis of Candida subhashii reveals its hybrid nature and dual mitochondrial genome conformations.</title>
        <authorList>
            <person name="Mixao V."/>
            <person name="Hegedusova E."/>
            <person name="Saus E."/>
            <person name="Pryszcz L.P."/>
            <person name="Cillingova A."/>
            <person name="Nosek J."/>
            <person name="Gabaldon T."/>
        </authorList>
    </citation>
    <scope>NUCLEOTIDE SEQUENCE [LARGE SCALE GENOMIC DNA]</scope>
    <source>
        <strain evidence="6 7">CBS 10753</strain>
    </source>
</reference>
<dbReference type="AlphaFoldDB" id="A0A8J5UHT5"/>
<keyword evidence="1" id="KW-0677">Repeat</keyword>
<feature type="domain" description="RNA-polymerase II-associated protein 3-like C-terminal" evidence="5">
    <location>
        <begin position="211"/>
        <end position="305"/>
    </location>
</feature>
<dbReference type="Proteomes" id="UP000694255">
    <property type="component" value="Unassembled WGS sequence"/>
</dbReference>
<dbReference type="Pfam" id="PF13877">
    <property type="entry name" value="RPAP3_C"/>
    <property type="match status" value="1"/>
</dbReference>
<dbReference type="Pfam" id="PF13181">
    <property type="entry name" value="TPR_8"/>
    <property type="match status" value="1"/>
</dbReference>
<dbReference type="EMBL" id="JAGSYN010000143">
    <property type="protein sequence ID" value="KAG7663183.1"/>
    <property type="molecule type" value="Genomic_DNA"/>
</dbReference>
<accession>A0A8J5UHT5</accession>
<dbReference type="PANTHER" id="PTHR46423">
    <property type="entry name" value="RNA POLYMERASE II-ASSOCIATED PROTEIN 3"/>
    <property type="match status" value="1"/>
</dbReference>
<evidence type="ECO:0000313" key="7">
    <source>
        <dbReference type="Proteomes" id="UP000694255"/>
    </source>
</evidence>
<comment type="caution">
    <text evidence="6">The sequence shown here is derived from an EMBL/GenBank/DDBJ whole genome shotgun (WGS) entry which is preliminary data.</text>
</comment>
<feature type="repeat" description="TPR" evidence="3">
    <location>
        <begin position="75"/>
        <end position="108"/>
    </location>
</feature>
<dbReference type="InterPro" id="IPR019734">
    <property type="entry name" value="TPR_rpt"/>
</dbReference>
<dbReference type="PANTHER" id="PTHR46423:SF1">
    <property type="entry name" value="RNA POLYMERASE II-ASSOCIATED PROTEIN 3"/>
    <property type="match status" value="1"/>
</dbReference>
<sequence>MLTAEQLKNEGNKAFANKEYKKAAKIYRDAIQLDMYNPVLYSNRAQCFINLKDYERAYKDCISGINLGAPNPLLTKLYYRQGISLKGLNRLKRAKEAFEMVLKLDPKNVNAKTELENIRNTADLDEDMIDGENLVNIRIENVDELPNEFISLLEPKKTTPPVVPTIQPIQKASSITSDAEKEIKEIFTHKEQTQQTKPTSKITGTTDESQEKSPLQLLTVLRKLPASQKVKGYEYILNLDDESYRTIFASSGIDTDFLQFFLEAAEYAAANEMMPSWNKLILNHLSQFSKFKRYDLSMMMADDQLKNNILQKVEQKHPEDLLAFRDLFK</sequence>
<name>A0A8J5UHT5_9ASCO</name>
<dbReference type="InterPro" id="IPR051966">
    <property type="entry name" value="RPAP3"/>
</dbReference>
<feature type="repeat" description="TPR" evidence="3">
    <location>
        <begin position="4"/>
        <end position="37"/>
    </location>
</feature>
<evidence type="ECO:0000256" key="1">
    <source>
        <dbReference type="ARBA" id="ARBA00022737"/>
    </source>
</evidence>
<dbReference type="OrthoDB" id="10250354at2759"/>
<evidence type="ECO:0000256" key="3">
    <source>
        <dbReference type="PROSITE-ProRule" id="PRU00339"/>
    </source>
</evidence>
<dbReference type="InterPro" id="IPR025986">
    <property type="entry name" value="RPAP3-like_C"/>
</dbReference>
<evidence type="ECO:0000256" key="2">
    <source>
        <dbReference type="ARBA" id="ARBA00022803"/>
    </source>
</evidence>
<feature type="compositionally biased region" description="Polar residues" evidence="4">
    <location>
        <begin position="193"/>
        <end position="207"/>
    </location>
</feature>
<evidence type="ECO:0000259" key="5">
    <source>
        <dbReference type="Pfam" id="PF13877"/>
    </source>
</evidence>
<evidence type="ECO:0000256" key="4">
    <source>
        <dbReference type="SAM" id="MobiDB-lite"/>
    </source>
</evidence>
<protein>
    <recommendedName>
        <fullName evidence="5">RNA-polymerase II-associated protein 3-like C-terminal domain-containing protein</fullName>
    </recommendedName>
</protein>
<gene>
    <name evidence="6" type="ORF">J8A68_003265</name>
</gene>
<keyword evidence="7" id="KW-1185">Reference proteome</keyword>
<proteinExistence type="predicted"/>
<dbReference type="PROSITE" id="PS50005">
    <property type="entry name" value="TPR"/>
    <property type="match status" value="2"/>
</dbReference>
<dbReference type="GeneID" id="73470066"/>